<keyword evidence="5" id="KW-0029">Amino-acid transport</keyword>
<dbReference type="CDD" id="cd06582">
    <property type="entry name" value="TM_PBP1_LivH_like"/>
    <property type="match status" value="1"/>
</dbReference>
<dbReference type="InterPro" id="IPR052157">
    <property type="entry name" value="BCAA_transport_permease"/>
</dbReference>
<evidence type="ECO:0000313" key="10">
    <source>
        <dbReference type="EMBL" id="SCU73839.1"/>
    </source>
</evidence>
<dbReference type="InterPro" id="IPR001851">
    <property type="entry name" value="ABC_transp_permease"/>
</dbReference>
<evidence type="ECO:0000256" key="1">
    <source>
        <dbReference type="ARBA" id="ARBA00004651"/>
    </source>
</evidence>
<dbReference type="RefSeq" id="WP_340520542.1">
    <property type="nucleotide sequence ID" value="NZ_FMSH01000040.1"/>
</dbReference>
<feature type="transmembrane region" description="Helical" evidence="9">
    <location>
        <begin position="196"/>
        <end position="221"/>
    </location>
</feature>
<feature type="transmembrane region" description="Helical" evidence="9">
    <location>
        <begin position="70"/>
        <end position="89"/>
    </location>
</feature>
<dbReference type="AlphaFoldDB" id="A0A1K0I983"/>
<organism evidence="10">
    <name type="scientific">Cupriavidus necator</name>
    <name type="common">Alcaligenes eutrophus</name>
    <name type="synonym">Ralstonia eutropha</name>
    <dbReference type="NCBI Taxonomy" id="106590"/>
    <lineage>
        <taxon>Bacteria</taxon>
        <taxon>Pseudomonadati</taxon>
        <taxon>Pseudomonadota</taxon>
        <taxon>Betaproteobacteria</taxon>
        <taxon>Burkholderiales</taxon>
        <taxon>Burkholderiaceae</taxon>
        <taxon>Cupriavidus</taxon>
    </lineage>
</organism>
<name>A0A1K0I983_CUPNE</name>
<dbReference type="PANTHER" id="PTHR11795:SF445">
    <property type="entry name" value="AMINO ACID ABC TRANSPORTER PERMEASE PROTEIN"/>
    <property type="match status" value="1"/>
</dbReference>
<evidence type="ECO:0000256" key="5">
    <source>
        <dbReference type="ARBA" id="ARBA00022970"/>
    </source>
</evidence>
<keyword evidence="3" id="KW-1003">Cell membrane</keyword>
<evidence type="ECO:0000256" key="8">
    <source>
        <dbReference type="ARBA" id="ARBA00037998"/>
    </source>
</evidence>
<dbReference type="GO" id="GO:0022857">
    <property type="term" value="F:transmembrane transporter activity"/>
    <property type="evidence" value="ECO:0007669"/>
    <property type="project" value="InterPro"/>
</dbReference>
<keyword evidence="6 9" id="KW-1133">Transmembrane helix</keyword>
<dbReference type="Pfam" id="PF02653">
    <property type="entry name" value="BPD_transp_2"/>
    <property type="match status" value="1"/>
</dbReference>
<comment type="similarity">
    <text evidence="8">Belongs to the binding-protein-dependent transport system permease family. LivHM subfamily.</text>
</comment>
<feature type="transmembrane region" description="Helical" evidence="9">
    <location>
        <begin position="270"/>
        <end position="289"/>
    </location>
</feature>
<feature type="transmembrane region" description="Helical" evidence="9">
    <location>
        <begin position="233"/>
        <end position="258"/>
    </location>
</feature>
<proteinExistence type="inferred from homology"/>
<evidence type="ECO:0000256" key="9">
    <source>
        <dbReference type="SAM" id="Phobius"/>
    </source>
</evidence>
<dbReference type="PANTHER" id="PTHR11795">
    <property type="entry name" value="BRANCHED-CHAIN AMINO ACID TRANSPORT SYSTEM PERMEASE PROTEIN LIVH"/>
    <property type="match status" value="1"/>
</dbReference>
<evidence type="ECO:0000256" key="6">
    <source>
        <dbReference type="ARBA" id="ARBA00022989"/>
    </source>
</evidence>
<keyword evidence="2" id="KW-0813">Transport</keyword>
<evidence type="ECO:0000256" key="3">
    <source>
        <dbReference type="ARBA" id="ARBA00022475"/>
    </source>
</evidence>
<comment type="subcellular location">
    <subcellularLocation>
        <location evidence="1">Cell membrane</location>
        <topology evidence="1">Multi-pass membrane protein</topology>
    </subcellularLocation>
</comment>
<feature type="transmembrane region" description="Helical" evidence="9">
    <location>
        <begin position="150"/>
        <end position="167"/>
    </location>
</feature>
<evidence type="ECO:0000256" key="2">
    <source>
        <dbReference type="ARBA" id="ARBA00022448"/>
    </source>
</evidence>
<feature type="transmembrane region" description="Helical" evidence="9">
    <location>
        <begin position="44"/>
        <end position="64"/>
    </location>
</feature>
<dbReference type="EMBL" id="FMSH01000040">
    <property type="protein sequence ID" value="SCU73839.1"/>
    <property type="molecule type" value="Genomic_DNA"/>
</dbReference>
<dbReference type="GO" id="GO:0005886">
    <property type="term" value="C:plasma membrane"/>
    <property type="evidence" value="ECO:0007669"/>
    <property type="project" value="UniProtKB-SubCell"/>
</dbReference>
<feature type="transmembrane region" description="Helical" evidence="9">
    <location>
        <begin position="15"/>
        <end position="37"/>
    </location>
</feature>
<protein>
    <submittedName>
        <fullName evidence="10">Branched-chain amino acid ABC transporter permease</fullName>
    </submittedName>
</protein>
<reference evidence="10" key="1">
    <citation type="submission" date="2016-09" db="EMBL/GenBank/DDBJ databases">
        <authorList>
            <person name="Capua I."/>
            <person name="De Benedictis P."/>
            <person name="Joannis T."/>
            <person name="Lombin L.H."/>
            <person name="Cattoli G."/>
        </authorList>
    </citation>
    <scope>NUCLEOTIDE SEQUENCE</scope>
    <source>
        <strain evidence="10">B9</strain>
    </source>
</reference>
<feature type="transmembrane region" description="Helical" evidence="9">
    <location>
        <begin position="101"/>
        <end position="119"/>
    </location>
</feature>
<keyword evidence="4 9" id="KW-0812">Transmembrane</keyword>
<keyword evidence="7 9" id="KW-0472">Membrane</keyword>
<gene>
    <name evidence="10" type="ORF">CNECB9_1340049</name>
</gene>
<evidence type="ECO:0000256" key="4">
    <source>
        <dbReference type="ARBA" id="ARBA00022692"/>
    </source>
</evidence>
<evidence type="ECO:0000256" key="7">
    <source>
        <dbReference type="ARBA" id="ARBA00023136"/>
    </source>
</evidence>
<accession>A0A1K0I983</accession>
<dbReference type="GO" id="GO:0006865">
    <property type="term" value="P:amino acid transport"/>
    <property type="evidence" value="ECO:0007669"/>
    <property type="project" value="UniProtKB-KW"/>
</dbReference>
<sequence>MTNLAVLVQSPELNLQLVVDGLLAGAIFALAAYGMALVWGVMNLINVAQGELVMLGGYIVIWLVGKGVPAMLAVPVAAAVMYCVGWGLYRIVIFRLVERDLFVSVLATFGLSIVLQQLANLAFGANVRTLDAGLGSLLLPGGLVVPKIKLAAFAAALALGAGLMLFLRHSRRGQAIRATAQNARAARVLGVDADRIYASTFALNAAICGAAGGLVAMTWIIHPYLGLPYTVRAFMIVVVAGLGSMLPVLGAGGGLGIAENYAGFLLGTEYQTAFLYALLVVILVSRNLMLRRRRGYLR</sequence>